<evidence type="ECO:0000313" key="2">
    <source>
        <dbReference type="Proteomes" id="UP000204133"/>
    </source>
</evidence>
<sequence>MKQSSKMYQVEIDQIAKHNDAVILTSGNMSFNVLPDETYTLSRIKLLVVNSAVLFVKLIRQSSSGLYNDVVVKDISYNNSNSLTMYVCSPAER</sequence>
<organism evidence="1 2">
    <name type="scientific">Rotavirus D chicken/05V0049/DEU/2005</name>
    <dbReference type="NCBI Taxonomy" id="884200"/>
    <lineage>
        <taxon>Viruses</taxon>
        <taxon>Riboviria</taxon>
        <taxon>Orthornavirae</taxon>
        <taxon>Duplornaviricota</taxon>
        <taxon>Resentoviricetes</taxon>
        <taxon>Reovirales</taxon>
        <taxon>Sedoreoviridae</taxon>
        <taxon>Rotavirus</taxon>
        <taxon>Rotavirus deltagastroenteritidis</taxon>
        <taxon>Rotavirus D</taxon>
    </lineage>
</organism>
<proteinExistence type="predicted"/>
<reference evidence="1 2" key="1">
    <citation type="journal article" date="2010" name="J. Virol.">
        <title>The genome segments of a group D rotavirus possess group A-like conserved termini but encode group-specific proteins.</title>
        <authorList>
            <person name="Trojnar E."/>
            <person name="Otto P."/>
            <person name="Roth B."/>
            <person name="Reetz J."/>
            <person name="Johne R."/>
        </authorList>
    </citation>
    <scope>NUCLEOTIDE SEQUENCE [LARGE SCALE GENOMIC DNA]</scope>
    <source>
        <strain evidence="1 2">05V0049</strain>
    </source>
</reference>
<protein>
    <submittedName>
        <fullName evidence="1">Uncharacterized protein</fullName>
    </submittedName>
</protein>
<keyword evidence="2" id="KW-1185">Reference proteome</keyword>
<dbReference type="RefSeq" id="YP_003896056.1">
    <property type="nucleotide sequence ID" value="NC_014520.1"/>
</dbReference>
<dbReference type="EMBL" id="GU733452">
    <property type="protein sequence ID" value="ADN06433.1"/>
    <property type="molecule type" value="Genomic_RNA"/>
</dbReference>
<evidence type="ECO:0000313" key="1">
    <source>
        <dbReference type="EMBL" id="ADN06433.1"/>
    </source>
</evidence>
<dbReference type="GeneID" id="9742362"/>
<name>E2EBU9_9REOV</name>
<dbReference type="Proteomes" id="UP000204133">
    <property type="component" value="Genome"/>
</dbReference>
<accession>E2EBU9</accession>
<dbReference type="KEGG" id="vg:9742362"/>